<evidence type="ECO:0000313" key="2">
    <source>
        <dbReference type="EMBL" id="UWX63370.1"/>
    </source>
</evidence>
<evidence type="ECO:0000313" key="3">
    <source>
        <dbReference type="Proteomes" id="UP001060261"/>
    </source>
</evidence>
<feature type="compositionally biased region" description="Basic and acidic residues" evidence="1">
    <location>
        <begin position="204"/>
        <end position="217"/>
    </location>
</feature>
<dbReference type="Proteomes" id="UP001060261">
    <property type="component" value="Chromosome"/>
</dbReference>
<dbReference type="EMBL" id="CP104213">
    <property type="protein sequence ID" value="UWX63370.1"/>
    <property type="molecule type" value="Genomic_DNA"/>
</dbReference>
<protein>
    <recommendedName>
        <fullName evidence="4">DUF3108 domain-containing protein</fullName>
    </recommendedName>
</protein>
<evidence type="ECO:0000256" key="1">
    <source>
        <dbReference type="SAM" id="MobiDB-lite"/>
    </source>
</evidence>
<feature type="region of interest" description="Disordered" evidence="1">
    <location>
        <begin position="195"/>
        <end position="224"/>
    </location>
</feature>
<sequence>MNQAACPSLSRWLGNESLRLTLTLGGRFAGEQVWQTQPEKFSAAGSGYQTRVQTDFGGVLPVVRKVQVSRYLSDGSSLSYAESEGRNKPHFETFFDHETAMITLRHNREEASTPLLTPHYDPVSLVMALRGPDAPTQLWRAALTGGAVHVQPLPDAEVGGQLARAFYLRPGGAYVASELDAPYRLLRLVQPTDFGPVDASLQPEARRKEEARPEKSDKPRRRRA</sequence>
<evidence type="ECO:0008006" key="4">
    <source>
        <dbReference type="Google" id="ProtNLM"/>
    </source>
</evidence>
<proteinExistence type="predicted"/>
<keyword evidence="3" id="KW-1185">Reference proteome</keyword>
<dbReference type="RefSeq" id="WP_260559658.1">
    <property type="nucleotide sequence ID" value="NZ_BAABEC010000018.1"/>
</dbReference>
<gene>
    <name evidence="2" type="ORF">N0D28_11505</name>
</gene>
<reference evidence="2" key="1">
    <citation type="submission" date="2022-09" db="EMBL/GenBank/DDBJ databases">
        <title>genome sequence of Deinococcus rubellus.</title>
        <authorList>
            <person name="Srinivasan S."/>
        </authorList>
    </citation>
    <scope>NUCLEOTIDE SEQUENCE</scope>
    <source>
        <strain evidence="2">Ant6</strain>
    </source>
</reference>
<name>A0ABY5YEV1_9DEIO</name>
<organism evidence="2 3">
    <name type="scientific">Deinococcus rubellus</name>
    <dbReference type="NCBI Taxonomy" id="1889240"/>
    <lineage>
        <taxon>Bacteria</taxon>
        <taxon>Thermotogati</taxon>
        <taxon>Deinococcota</taxon>
        <taxon>Deinococci</taxon>
        <taxon>Deinococcales</taxon>
        <taxon>Deinococcaceae</taxon>
        <taxon>Deinococcus</taxon>
    </lineage>
</organism>
<accession>A0ABY5YEV1</accession>